<dbReference type="Gene3D" id="3.40.50.620">
    <property type="entry name" value="HUPs"/>
    <property type="match status" value="1"/>
</dbReference>
<dbReference type="PRINTS" id="PR01438">
    <property type="entry name" value="UNVRSLSTRESS"/>
</dbReference>
<evidence type="ECO:0000313" key="3">
    <source>
        <dbReference type="EMBL" id="MFC0593936.1"/>
    </source>
</evidence>
<keyword evidence="4" id="KW-1185">Reference proteome</keyword>
<protein>
    <submittedName>
        <fullName evidence="3">Universal stress protein</fullName>
    </submittedName>
</protein>
<dbReference type="Pfam" id="PF00582">
    <property type="entry name" value="Usp"/>
    <property type="match status" value="1"/>
</dbReference>
<gene>
    <name evidence="3" type="ORF">ACFFGG_15385</name>
</gene>
<dbReference type="RefSeq" id="WP_293225505.1">
    <property type="nucleotide sequence ID" value="NZ_JBHLTN010000032.1"/>
</dbReference>
<evidence type="ECO:0000313" key="4">
    <source>
        <dbReference type="Proteomes" id="UP001589834"/>
    </source>
</evidence>
<organism evidence="3 4">
    <name type="scientific">Ottowia pentelensis</name>
    <dbReference type="NCBI Taxonomy" id="511108"/>
    <lineage>
        <taxon>Bacteria</taxon>
        <taxon>Pseudomonadati</taxon>
        <taxon>Pseudomonadota</taxon>
        <taxon>Betaproteobacteria</taxon>
        <taxon>Burkholderiales</taxon>
        <taxon>Comamonadaceae</taxon>
        <taxon>Ottowia</taxon>
    </lineage>
</organism>
<sequence length="158" mass="16775">MTLNILLPLDGTDLSLEQTRFAIRLCQSGLDAHFVAANVQEPASFYEFITARDPARLQQMVIGTAQELVAPAVALLKDAGLSHEVVMVEEGDAVQGMLELIESEGCDMVIIGAHPPSLLATGSMRSSAMRLAKVAPVPVLSVRAPAPAEPDEDEDDAP</sequence>
<comment type="caution">
    <text evidence="3">The sequence shown here is derived from an EMBL/GenBank/DDBJ whole genome shotgun (WGS) entry which is preliminary data.</text>
</comment>
<reference evidence="3 4" key="1">
    <citation type="submission" date="2024-09" db="EMBL/GenBank/DDBJ databases">
        <authorList>
            <person name="Sun Q."/>
            <person name="Mori K."/>
        </authorList>
    </citation>
    <scope>NUCLEOTIDE SEQUENCE [LARGE SCALE GENOMIC DNA]</scope>
    <source>
        <strain evidence="3 4">NCAIM B.02336</strain>
    </source>
</reference>
<dbReference type="InterPro" id="IPR006016">
    <property type="entry name" value="UspA"/>
</dbReference>
<name>A0ABV6PVU9_9BURK</name>
<comment type="similarity">
    <text evidence="1">Belongs to the universal stress protein A family.</text>
</comment>
<accession>A0ABV6PVU9</accession>
<evidence type="ECO:0000259" key="2">
    <source>
        <dbReference type="Pfam" id="PF00582"/>
    </source>
</evidence>
<feature type="domain" description="UspA" evidence="2">
    <location>
        <begin position="2"/>
        <end position="143"/>
    </location>
</feature>
<dbReference type="InterPro" id="IPR006015">
    <property type="entry name" value="Universal_stress_UspA"/>
</dbReference>
<dbReference type="CDD" id="cd00293">
    <property type="entry name" value="USP-like"/>
    <property type="match status" value="1"/>
</dbReference>
<dbReference type="EMBL" id="JBHLTN010000032">
    <property type="protein sequence ID" value="MFC0593936.1"/>
    <property type="molecule type" value="Genomic_DNA"/>
</dbReference>
<dbReference type="InterPro" id="IPR014729">
    <property type="entry name" value="Rossmann-like_a/b/a_fold"/>
</dbReference>
<evidence type="ECO:0000256" key="1">
    <source>
        <dbReference type="ARBA" id="ARBA00008791"/>
    </source>
</evidence>
<dbReference type="Proteomes" id="UP001589834">
    <property type="component" value="Unassembled WGS sequence"/>
</dbReference>
<dbReference type="SUPFAM" id="SSF52402">
    <property type="entry name" value="Adenine nucleotide alpha hydrolases-like"/>
    <property type="match status" value="1"/>
</dbReference>
<proteinExistence type="inferred from homology"/>